<feature type="region of interest" description="Disordered" evidence="2">
    <location>
        <begin position="1"/>
        <end position="27"/>
    </location>
</feature>
<keyword evidence="1" id="KW-0547">Nucleotide-binding</keyword>
<dbReference type="RefSeq" id="WP_310548559.1">
    <property type="nucleotide sequence ID" value="NZ_JAVKGR010000008.1"/>
</dbReference>
<evidence type="ECO:0000259" key="3">
    <source>
        <dbReference type="PROSITE" id="PS50975"/>
    </source>
</evidence>
<evidence type="ECO:0000313" key="4">
    <source>
        <dbReference type="EMBL" id="MDR8019573.1"/>
    </source>
</evidence>
<gene>
    <name evidence="4" type="ORF">RIL96_08355</name>
</gene>
<dbReference type="PANTHER" id="PTHR21621">
    <property type="entry name" value="RIBOSOMAL PROTEIN S6 MODIFICATION PROTEIN"/>
    <property type="match status" value="1"/>
</dbReference>
<proteinExistence type="predicted"/>
<feature type="domain" description="ATP-grasp" evidence="3">
    <location>
        <begin position="115"/>
        <end position="375"/>
    </location>
</feature>
<organism evidence="4 5">
    <name type="scientific">Nesterenkonia aerolata</name>
    <dbReference type="NCBI Taxonomy" id="3074079"/>
    <lineage>
        <taxon>Bacteria</taxon>
        <taxon>Bacillati</taxon>
        <taxon>Actinomycetota</taxon>
        <taxon>Actinomycetes</taxon>
        <taxon>Micrococcales</taxon>
        <taxon>Micrococcaceae</taxon>
        <taxon>Nesterenkonia</taxon>
    </lineage>
</organism>
<keyword evidence="5" id="KW-1185">Reference proteome</keyword>
<dbReference type="Gene3D" id="3.30.470.20">
    <property type="entry name" value="ATP-grasp fold, B domain"/>
    <property type="match status" value="1"/>
</dbReference>
<evidence type="ECO:0000256" key="1">
    <source>
        <dbReference type="PROSITE-ProRule" id="PRU00409"/>
    </source>
</evidence>
<evidence type="ECO:0000313" key="5">
    <source>
        <dbReference type="Proteomes" id="UP001251870"/>
    </source>
</evidence>
<sequence length="376" mass="39756">MSIDAEAAERGAELQAQRQSRALDEPDSPVARFIDQAPDLLGIDWDAPNEFPRAQRQVPMLITGAQRNRARAPRLAPGHWAVLSGGEVVGGFDALMTSLPSAIGLRVTRSRALTHAYLTHAGLPTPRTHSLGLGDADAARTVAAKFSRAVVKPATGRRGRGVSTGVRADSSSQVDAAFAFAAAHLWTRPEHDPRVLVQEHHEGLSIRVLVVAEQVVSAVARLPLHVLGDGESTLSQLTGRAAQRRSAHAFLSRFPVTLDDDTLALMGQDADEVPPSGASRVVSASDNPLSGGVTVDVTEAMCQDLHTLAVEAVWSLPDVKVAGVDLIVPDLDTAAGAVVTEFREDPVLGLHGFPLYGRSRPTATPVMETLIARAAG</sequence>
<dbReference type="Proteomes" id="UP001251870">
    <property type="component" value="Unassembled WGS sequence"/>
</dbReference>
<evidence type="ECO:0000256" key="2">
    <source>
        <dbReference type="SAM" id="MobiDB-lite"/>
    </source>
</evidence>
<name>A0ABU2DSU7_9MICC</name>
<dbReference type="PANTHER" id="PTHR21621:SF0">
    <property type="entry name" value="BETA-CITRYLGLUTAMATE SYNTHASE B-RELATED"/>
    <property type="match status" value="1"/>
</dbReference>
<keyword evidence="1" id="KW-0067">ATP-binding</keyword>
<dbReference type="PROSITE" id="PS50975">
    <property type="entry name" value="ATP_GRASP"/>
    <property type="match status" value="1"/>
</dbReference>
<protein>
    <recommendedName>
        <fullName evidence="3">ATP-grasp domain-containing protein</fullName>
    </recommendedName>
</protein>
<dbReference type="InterPro" id="IPR011761">
    <property type="entry name" value="ATP-grasp"/>
</dbReference>
<comment type="caution">
    <text evidence="4">The sequence shown here is derived from an EMBL/GenBank/DDBJ whole genome shotgun (WGS) entry which is preliminary data.</text>
</comment>
<reference evidence="4 5" key="1">
    <citation type="submission" date="2023-09" db="EMBL/GenBank/DDBJ databases">
        <title>Description of three actinobacteria isolated from air of manufacturing shop in a pharmaceutical factory.</title>
        <authorList>
            <person name="Zhang D.-F."/>
        </authorList>
    </citation>
    <scope>NUCLEOTIDE SEQUENCE [LARGE SCALE GENOMIC DNA]</scope>
    <source>
        <strain evidence="4 5">LY-0111</strain>
    </source>
</reference>
<accession>A0ABU2DSU7</accession>
<dbReference type="SUPFAM" id="SSF56059">
    <property type="entry name" value="Glutathione synthetase ATP-binding domain-like"/>
    <property type="match status" value="1"/>
</dbReference>
<dbReference type="EMBL" id="JAVKGR010000008">
    <property type="protein sequence ID" value="MDR8019573.1"/>
    <property type="molecule type" value="Genomic_DNA"/>
</dbReference>